<organism evidence="2 3">
    <name type="scientific">Cellvibrio fibrivorans</name>
    <dbReference type="NCBI Taxonomy" id="126350"/>
    <lineage>
        <taxon>Bacteria</taxon>
        <taxon>Pseudomonadati</taxon>
        <taxon>Pseudomonadota</taxon>
        <taxon>Gammaproteobacteria</taxon>
        <taxon>Cellvibrionales</taxon>
        <taxon>Cellvibrionaceae</taxon>
        <taxon>Cellvibrio</taxon>
    </lineage>
</organism>
<comment type="caution">
    <text evidence="2">The sequence shown here is derived from an EMBL/GenBank/DDBJ whole genome shotgun (WGS) entry which is preliminary data.</text>
</comment>
<protein>
    <submittedName>
        <fullName evidence="2">Pimeloyl-ACP methyl ester carboxylesterase</fullName>
    </submittedName>
</protein>
<evidence type="ECO:0000259" key="1">
    <source>
        <dbReference type="Pfam" id="PF00326"/>
    </source>
</evidence>
<dbReference type="SUPFAM" id="SSF53474">
    <property type="entry name" value="alpha/beta-Hydrolases"/>
    <property type="match status" value="1"/>
</dbReference>
<dbReference type="Pfam" id="PF00326">
    <property type="entry name" value="Peptidase_S9"/>
    <property type="match status" value="1"/>
</dbReference>
<gene>
    <name evidence="2" type="ORF">J2X05_003617</name>
</gene>
<dbReference type="Proteomes" id="UP001253595">
    <property type="component" value="Unassembled WGS sequence"/>
</dbReference>
<dbReference type="EMBL" id="JAVDVX010000007">
    <property type="protein sequence ID" value="MDR7091582.1"/>
    <property type="molecule type" value="Genomic_DNA"/>
</dbReference>
<dbReference type="RefSeq" id="WP_310075027.1">
    <property type="nucleotide sequence ID" value="NZ_JAVDVX010000007.1"/>
</dbReference>
<reference evidence="2 3" key="1">
    <citation type="submission" date="2023-07" db="EMBL/GenBank/DDBJ databases">
        <title>Sorghum-associated microbial communities from plants grown in Nebraska, USA.</title>
        <authorList>
            <person name="Schachtman D."/>
        </authorList>
    </citation>
    <scope>NUCLEOTIDE SEQUENCE [LARGE SCALE GENOMIC DNA]</scope>
    <source>
        <strain evidence="2 3">BE190</strain>
    </source>
</reference>
<dbReference type="PANTHER" id="PTHR43265:SF1">
    <property type="entry name" value="ESTERASE ESTD"/>
    <property type="match status" value="1"/>
</dbReference>
<dbReference type="InterPro" id="IPR053145">
    <property type="entry name" value="AB_hydrolase_Est10"/>
</dbReference>
<dbReference type="Gene3D" id="3.40.50.1820">
    <property type="entry name" value="alpha/beta hydrolase"/>
    <property type="match status" value="1"/>
</dbReference>
<dbReference type="PANTHER" id="PTHR43265">
    <property type="entry name" value="ESTERASE ESTD"/>
    <property type="match status" value="1"/>
</dbReference>
<sequence>MKYILVVTLLLIHVVRAHGESFKREEVRFASNNVQLSGSIFLPKDKGIVAAVVFVHGSGKQTRSLFWAEKFAEKGIAALVYDKRGVGDSGGNYESERSVGEKNIGLLADDAVSALAVLSKHRALTDLPLGLAGISQAGWIIPLAAEKSSIPKFMVLWSGPVCKVSEEDIFSKYTADMDGKEIPSYDEAINSRKQKYRWPDFLGKDSDPSDSLAKLHIPGLWIFGTDDGSVPVDLSIKRLELLRKSGHEYDYVVFSGLGHNNMAETFSTASDWIIRISR</sequence>
<proteinExistence type="predicted"/>
<dbReference type="InterPro" id="IPR029058">
    <property type="entry name" value="AB_hydrolase_fold"/>
</dbReference>
<evidence type="ECO:0000313" key="2">
    <source>
        <dbReference type="EMBL" id="MDR7091582.1"/>
    </source>
</evidence>
<feature type="domain" description="Peptidase S9 prolyl oligopeptidase catalytic" evidence="1">
    <location>
        <begin position="71"/>
        <end position="265"/>
    </location>
</feature>
<name>A0ABU1V2I3_9GAMM</name>
<evidence type="ECO:0000313" key="3">
    <source>
        <dbReference type="Proteomes" id="UP001253595"/>
    </source>
</evidence>
<keyword evidence="3" id="KW-1185">Reference proteome</keyword>
<dbReference type="InterPro" id="IPR001375">
    <property type="entry name" value="Peptidase_S9_cat"/>
</dbReference>
<accession>A0ABU1V2I3</accession>